<evidence type="ECO:0000313" key="2">
    <source>
        <dbReference type="EMBL" id="RRS04572.1"/>
    </source>
</evidence>
<organism evidence="2 3">
    <name type="scientific">Aquabacterium soli</name>
    <dbReference type="NCBI Taxonomy" id="2493092"/>
    <lineage>
        <taxon>Bacteria</taxon>
        <taxon>Pseudomonadati</taxon>
        <taxon>Pseudomonadota</taxon>
        <taxon>Betaproteobacteria</taxon>
        <taxon>Burkholderiales</taxon>
        <taxon>Aquabacterium</taxon>
    </lineage>
</organism>
<keyword evidence="1" id="KW-0119">Carbohydrate metabolism</keyword>
<dbReference type="Pfam" id="PF03702">
    <property type="entry name" value="AnmK"/>
    <property type="match status" value="1"/>
</dbReference>
<keyword evidence="1" id="KW-0067">ATP-binding</keyword>
<feature type="binding site" evidence="1">
    <location>
        <begin position="50"/>
        <end position="57"/>
    </location>
    <ligand>
        <name>ATP</name>
        <dbReference type="ChEBI" id="CHEBI:30616"/>
    </ligand>
</feature>
<dbReference type="GO" id="GO:0006040">
    <property type="term" value="P:amino sugar metabolic process"/>
    <property type="evidence" value="ECO:0007669"/>
    <property type="project" value="InterPro"/>
</dbReference>
<dbReference type="UniPathway" id="UPA00544"/>
<keyword evidence="1" id="KW-0547">Nucleotide-binding</keyword>
<name>A0A3R8TCE4_9BURK</name>
<reference evidence="2 3" key="1">
    <citation type="submission" date="2018-12" db="EMBL/GenBank/DDBJ databases">
        <title>The whole draft genome of Aquabacterium sp. SJQ9.</title>
        <authorList>
            <person name="Sun L."/>
            <person name="Gao X."/>
            <person name="Chen W."/>
            <person name="Huang K."/>
        </authorList>
    </citation>
    <scope>NUCLEOTIDE SEQUENCE [LARGE SCALE GENOMIC DNA]</scope>
    <source>
        <strain evidence="2 3">SJQ9</strain>
    </source>
</reference>
<accession>A0A3R8TCE4</accession>
<dbReference type="InterPro" id="IPR005338">
    <property type="entry name" value="Anhydro_N_Ac-Mur_kinase"/>
</dbReference>
<gene>
    <name evidence="1" type="primary">anmK</name>
    <name evidence="2" type="ORF">EIP75_09080</name>
</gene>
<keyword evidence="1 2" id="KW-0418">Kinase</keyword>
<dbReference type="SUPFAM" id="SSF53067">
    <property type="entry name" value="Actin-like ATPase domain"/>
    <property type="match status" value="1"/>
</dbReference>
<keyword evidence="1 2" id="KW-0808">Transferase</keyword>
<dbReference type="EMBL" id="RSED01000006">
    <property type="protein sequence ID" value="RRS04572.1"/>
    <property type="molecule type" value="Genomic_DNA"/>
</dbReference>
<dbReference type="InterPro" id="IPR043129">
    <property type="entry name" value="ATPase_NBD"/>
</dbReference>
<dbReference type="OrthoDB" id="9763949at2"/>
<dbReference type="GO" id="GO:0005524">
    <property type="term" value="F:ATP binding"/>
    <property type="evidence" value="ECO:0007669"/>
    <property type="project" value="UniProtKB-UniRule"/>
</dbReference>
<proteinExistence type="inferred from homology"/>
<evidence type="ECO:0000256" key="1">
    <source>
        <dbReference type="HAMAP-Rule" id="MF_01270"/>
    </source>
</evidence>
<comment type="function">
    <text evidence="1">Catalyzes the specific phosphorylation of 1,6-anhydro-N-acetylmuramic acid (anhMurNAc) with the simultaneous cleavage of the 1,6-anhydro ring, generating MurNAc-6-P. Is required for the utilization of anhMurNAc either imported from the medium or derived from its own cell wall murein, and thus plays a role in cell wall recycling.</text>
</comment>
<dbReference type="Gene3D" id="3.30.420.40">
    <property type="match status" value="2"/>
</dbReference>
<dbReference type="AlphaFoldDB" id="A0A3R8TCE4"/>
<dbReference type="Proteomes" id="UP000269265">
    <property type="component" value="Unassembled WGS sequence"/>
</dbReference>
<dbReference type="PANTHER" id="PTHR30605:SF0">
    <property type="entry name" value="ANHYDRO-N-ACETYLMURAMIC ACID KINASE"/>
    <property type="match status" value="1"/>
</dbReference>
<dbReference type="UniPathway" id="UPA00343"/>
<comment type="pathway">
    <text evidence="1">Cell wall biogenesis; peptidoglycan recycling.</text>
</comment>
<sequence>MHWHSIATRPRPWPSAWTWLARCRQQAPAPAPASSKPIVAAQAFVGLMSGTSLDGVDGVIAELDADGQWLGVRAHAHAPFDDALRSELLALNQSGPDELHRAALASQTVSRVYAQVVQDLLKACPALKIQALGAHGQTVRHRPELGYTLQLLAPALLAELTQVDVVADLRSRDVAAGGQGAPLVPVFHQAVFSQPDRTVAALNLGGIANVSVLTPGRHPKGFDCGPANVLMDLWCQRHTGHAYDEDGHWAATGQVREDWLAEALAEPYFSLPPPKSTGRDLFHAEWLNAWLQRCQAQHGAHADVQATLCELTARSSADAIRQHAAQASELIVCGGGAFNGHLMRRLQALLPGITVIRSDARGLPPHQVEAAAFAWLAWASINRRPGNDPAVTGSAGPRVLGAIYPA</sequence>
<comment type="pathway">
    <text evidence="1">Amino-sugar metabolism; 1,6-anhydro-N-acetylmuramate degradation.</text>
</comment>
<comment type="catalytic activity">
    <reaction evidence="1">
        <text>1,6-anhydro-N-acetyl-beta-muramate + ATP + H2O = N-acetyl-D-muramate 6-phosphate + ADP + H(+)</text>
        <dbReference type="Rhea" id="RHEA:24952"/>
        <dbReference type="ChEBI" id="CHEBI:15377"/>
        <dbReference type="ChEBI" id="CHEBI:15378"/>
        <dbReference type="ChEBI" id="CHEBI:30616"/>
        <dbReference type="ChEBI" id="CHEBI:58690"/>
        <dbReference type="ChEBI" id="CHEBI:58722"/>
        <dbReference type="ChEBI" id="CHEBI:456216"/>
        <dbReference type="EC" id="2.7.1.170"/>
    </reaction>
</comment>
<dbReference type="GO" id="GO:0097175">
    <property type="term" value="P:1,6-anhydro-N-acetyl-beta-muramic acid catabolic process"/>
    <property type="evidence" value="ECO:0007669"/>
    <property type="project" value="UniProtKB-UniRule"/>
</dbReference>
<dbReference type="NCBIfam" id="NF007139">
    <property type="entry name" value="PRK09585.1-3"/>
    <property type="match status" value="1"/>
</dbReference>
<dbReference type="GO" id="GO:0009254">
    <property type="term" value="P:peptidoglycan turnover"/>
    <property type="evidence" value="ECO:0007669"/>
    <property type="project" value="UniProtKB-UniRule"/>
</dbReference>
<dbReference type="HAMAP" id="MF_01270">
    <property type="entry name" value="AnhMurNAc_kinase"/>
    <property type="match status" value="1"/>
</dbReference>
<dbReference type="EC" id="2.7.1.170" evidence="1"/>
<evidence type="ECO:0000313" key="3">
    <source>
        <dbReference type="Proteomes" id="UP000269265"/>
    </source>
</evidence>
<comment type="similarity">
    <text evidence="1">Belongs to the anhydro-N-acetylmuramic acid kinase family.</text>
</comment>
<protein>
    <recommendedName>
        <fullName evidence="1">Anhydro-N-acetylmuramic acid kinase</fullName>
        <ecNumber evidence="1">2.7.1.170</ecNumber>
    </recommendedName>
    <alternativeName>
        <fullName evidence="1">AnhMurNAc kinase</fullName>
    </alternativeName>
</protein>
<dbReference type="PANTHER" id="PTHR30605">
    <property type="entry name" value="ANHYDRO-N-ACETYLMURAMIC ACID KINASE"/>
    <property type="match status" value="1"/>
</dbReference>
<keyword evidence="3" id="KW-1185">Reference proteome</keyword>
<dbReference type="GO" id="GO:0016301">
    <property type="term" value="F:kinase activity"/>
    <property type="evidence" value="ECO:0007669"/>
    <property type="project" value="UniProtKB-KW"/>
</dbReference>
<dbReference type="GO" id="GO:0016773">
    <property type="term" value="F:phosphotransferase activity, alcohol group as acceptor"/>
    <property type="evidence" value="ECO:0007669"/>
    <property type="project" value="UniProtKB-UniRule"/>
</dbReference>
<comment type="caution">
    <text evidence="2">The sequence shown here is derived from an EMBL/GenBank/DDBJ whole genome shotgun (WGS) entry which is preliminary data.</text>
</comment>